<evidence type="ECO:0000313" key="13">
    <source>
        <dbReference type="Proteomes" id="UP000000814"/>
    </source>
</evidence>
<dbReference type="EMBL" id="AE001437">
    <property type="protein sequence ID" value="AAK80706.1"/>
    <property type="molecule type" value="Genomic_DNA"/>
</dbReference>
<feature type="binding site" evidence="11">
    <location>
        <position position="273"/>
    </location>
    <ligand>
        <name>Mg(2+)</name>
        <dbReference type="ChEBI" id="CHEBI:18420"/>
    </ligand>
</feature>
<evidence type="ECO:0000256" key="4">
    <source>
        <dbReference type="ARBA" id="ARBA00022679"/>
    </source>
</evidence>
<dbReference type="PIR" id="G97239">
    <property type="entry name" value="G97239"/>
</dbReference>
<evidence type="ECO:0000256" key="9">
    <source>
        <dbReference type="ARBA" id="ARBA00048540"/>
    </source>
</evidence>
<evidence type="ECO:0000256" key="3">
    <source>
        <dbReference type="ARBA" id="ARBA00022630"/>
    </source>
</evidence>
<dbReference type="PANTHER" id="PTHR30040">
    <property type="entry name" value="THIAMINE BIOSYNTHESIS LIPOPROTEIN APBE"/>
    <property type="match status" value="1"/>
</dbReference>
<keyword evidence="7 10" id="KW-0460">Magnesium</keyword>
<dbReference type="eggNOG" id="COG1477">
    <property type="taxonomic scope" value="Bacteria"/>
</dbReference>
<dbReference type="Pfam" id="PF02424">
    <property type="entry name" value="ApbE"/>
    <property type="match status" value="1"/>
</dbReference>
<keyword evidence="6 10" id="KW-0274">FAD</keyword>
<feature type="binding site" evidence="11">
    <location>
        <position position="155"/>
    </location>
    <ligand>
        <name>Mg(2+)</name>
        <dbReference type="ChEBI" id="CHEBI:18420"/>
    </ligand>
</feature>
<evidence type="ECO:0000256" key="2">
    <source>
        <dbReference type="ARBA" id="ARBA00016337"/>
    </source>
</evidence>
<dbReference type="InterPro" id="IPR003374">
    <property type="entry name" value="ApbE-like_sf"/>
</dbReference>
<dbReference type="InterPro" id="IPR024932">
    <property type="entry name" value="ApbE"/>
</dbReference>
<organism evidence="12 13">
    <name type="scientific">Clostridium acetobutylicum (strain ATCC 824 / DSM 792 / JCM 1419 / IAM 19013 / LMG 5710 / NBRC 13948 / NRRL B-527 / VKM B-1787 / 2291 / W)</name>
    <dbReference type="NCBI Taxonomy" id="272562"/>
    <lineage>
        <taxon>Bacteria</taxon>
        <taxon>Bacillati</taxon>
        <taxon>Bacillota</taxon>
        <taxon>Clostridia</taxon>
        <taxon>Eubacteriales</taxon>
        <taxon>Clostridiaceae</taxon>
        <taxon>Clostridium</taxon>
    </lineage>
</organism>
<keyword evidence="3 10" id="KW-0285">Flavoprotein</keyword>
<protein>
    <recommendedName>
        <fullName evidence="2 10">FAD:protein FMN transferase</fullName>
        <ecNumber evidence="1 10">2.7.1.180</ecNumber>
    </recommendedName>
    <alternativeName>
        <fullName evidence="8 10">Flavin transferase</fullName>
    </alternativeName>
</protein>
<dbReference type="GO" id="GO:0046872">
    <property type="term" value="F:metal ion binding"/>
    <property type="evidence" value="ECO:0007669"/>
    <property type="project" value="UniProtKB-UniRule"/>
</dbReference>
<dbReference type="Gene3D" id="3.10.520.10">
    <property type="entry name" value="ApbE-like domains"/>
    <property type="match status" value="1"/>
</dbReference>
<dbReference type="GO" id="GO:0016740">
    <property type="term" value="F:transferase activity"/>
    <property type="evidence" value="ECO:0007669"/>
    <property type="project" value="UniProtKB-UniRule"/>
</dbReference>
<evidence type="ECO:0000256" key="6">
    <source>
        <dbReference type="ARBA" id="ARBA00022827"/>
    </source>
</evidence>
<comment type="cofactor">
    <cofactor evidence="11">
        <name>Mg(2+)</name>
        <dbReference type="ChEBI" id="CHEBI:18420"/>
    </cofactor>
    <cofactor evidence="11">
        <name>Mn(2+)</name>
        <dbReference type="ChEBI" id="CHEBI:29035"/>
    </cofactor>
    <text evidence="11">Magnesium. Can also use manganese.</text>
</comment>
<dbReference type="PANTHER" id="PTHR30040:SF2">
    <property type="entry name" value="FAD:PROTEIN FMN TRANSFERASE"/>
    <property type="match status" value="1"/>
</dbReference>
<dbReference type="KEGG" id="cac:CA_C2761"/>
<evidence type="ECO:0000313" key="12">
    <source>
        <dbReference type="EMBL" id="AAK80706.1"/>
    </source>
</evidence>
<evidence type="ECO:0000256" key="5">
    <source>
        <dbReference type="ARBA" id="ARBA00022723"/>
    </source>
</evidence>
<evidence type="ECO:0000256" key="8">
    <source>
        <dbReference type="ARBA" id="ARBA00031306"/>
    </source>
</evidence>
<dbReference type="GeneID" id="44999249"/>
<evidence type="ECO:0000256" key="7">
    <source>
        <dbReference type="ARBA" id="ARBA00022842"/>
    </source>
</evidence>
<dbReference type="STRING" id="272562.CA_C2761"/>
<dbReference type="PATRIC" id="fig|272562.8.peg.2949"/>
<dbReference type="PIRSF" id="PIRSF006268">
    <property type="entry name" value="ApbE"/>
    <property type="match status" value="1"/>
</dbReference>
<comment type="similarity">
    <text evidence="10">Belongs to the ApbE family.</text>
</comment>
<keyword evidence="5 10" id="KW-0479">Metal-binding</keyword>
<comment type="catalytic activity">
    <reaction evidence="9 10">
        <text>L-threonyl-[protein] + FAD = FMN-L-threonyl-[protein] + AMP + H(+)</text>
        <dbReference type="Rhea" id="RHEA:36847"/>
        <dbReference type="Rhea" id="RHEA-COMP:11060"/>
        <dbReference type="Rhea" id="RHEA-COMP:11061"/>
        <dbReference type="ChEBI" id="CHEBI:15378"/>
        <dbReference type="ChEBI" id="CHEBI:30013"/>
        <dbReference type="ChEBI" id="CHEBI:57692"/>
        <dbReference type="ChEBI" id="CHEBI:74257"/>
        <dbReference type="ChEBI" id="CHEBI:456215"/>
        <dbReference type="EC" id="2.7.1.180"/>
    </reaction>
</comment>
<proteinExistence type="inferred from homology"/>
<keyword evidence="12" id="KW-0449">Lipoprotein</keyword>
<evidence type="ECO:0000256" key="1">
    <source>
        <dbReference type="ARBA" id="ARBA00011955"/>
    </source>
</evidence>
<keyword evidence="13" id="KW-1185">Reference proteome</keyword>
<dbReference type="HOGENOM" id="CLU_044403_1_0_9"/>
<accession>Q97FH7</accession>
<evidence type="ECO:0000256" key="11">
    <source>
        <dbReference type="PIRSR" id="PIRSR006268-2"/>
    </source>
</evidence>
<feature type="binding site" evidence="11">
    <location>
        <position position="269"/>
    </location>
    <ligand>
        <name>Mg(2+)</name>
        <dbReference type="ChEBI" id="CHEBI:18420"/>
    </ligand>
</feature>
<sequence>MFKNIFFHDTSFNKILYCLGTVINLTAYGKNAETAIDESIKVLEKIDDKFSAFKTLSEVSKINRTAHNNFIKLSSEAFSLIENSIYYSRLTNGCFDPTIKPLVNLWNIGKENFRIPKESEISTSISLVNYTDIVLDKKNSSIMLKKQKQSVDLGGIAKGYAADKVKEVFTNYKVKHGIIDLGGNIFVVGKKDRSHNWNIGIQNPFSERGGYIGILNLKNKSVVTSGNYERYSIYKGKKYHHIINPKTGYPEDNEVLSVSVISDESIDGDGLSTGLYIMGVKKGIDLVNSIKGVDCIFVTKKKEVYLTNDIKSNFKISNKEFQFKEVG</sequence>
<dbReference type="AlphaFoldDB" id="Q97FH7"/>
<dbReference type="EC" id="2.7.1.180" evidence="1 10"/>
<dbReference type="Proteomes" id="UP000000814">
    <property type="component" value="Chromosome"/>
</dbReference>
<dbReference type="OrthoDB" id="9778595at2"/>
<evidence type="ECO:0000256" key="10">
    <source>
        <dbReference type="PIRNR" id="PIRNR006268"/>
    </source>
</evidence>
<dbReference type="RefSeq" id="WP_010966047.1">
    <property type="nucleotide sequence ID" value="NC_003030.1"/>
</dbReference>
<name>Q97FH7_CLOAB</name>
<gene>
    <name evidence="12" type="ordered locus">CA_C2761</name>
</gene>
<dbReference type="SUPFAM" id="SSF143631">
    <property type="entry name" value="ApbE-like"/>
    <property type="match status" value="1"/>
</dbReference>
<reference evidence="12 13" key="1">
    <citation type="journal article" date="2001" name="J. Bacteriol.">
        <title>Genome sequence and comparative analysis of the solvent-producing bacterium Clostridium acetobutylicum.</title>
        <authorList>
            <person name="Nolling J."/>
            <person name="Breton G."/>
            <person name="Omelchenko M.V."/>
            <person name="Makarova K.S."/>
            <person name="Zeng Q."/>
            <person name="Gibson R."/>
            <person name="Lee H.M."/>
            <person name="Dubois J."/>
            <person name="Qiu D."/>
            <person name="Hitti J."/>
            <person name="Wolf Y.I."/>
            <person name="Tatusov R.L."/>
            <person name="Sabathe F."/>
            <person name="Doucette-Stamm L."/>
            <person name="Soucaille P."/>
            <person name="Daly M.J."/>
            <person name="Bennett G.N."/>
            <person name="Koonin E.V."/>
            <person name="Smith D.R."/>
        </authorList>
    </citation>
    <scope>NUCLEOTIDE SEQUENCE [LARGE SCALE GENOMIC DNA]</scope>
    <source>
        <strain evidence="13">ATCC 824 / DSM 792 / JCM 1419 / LMG 5710 / VKM B-1787</strain>
    </source>
</reference>
<keyword evidence="4 10" id="KW-0808">Transferase</keyword>